<evidence type="ECO:0000313" key="4">
    <source>
        <dbReference type="EMBL" id="GEK88989.1"/>
    </source>
</evidence>
<dbReference type="Gene3D" id="3.90.850.10">
    <property type="entry name" value="Fumarylacetoacetase-like, C-terminal domain"/>
    <property type="match status" value="1"/>
</dbReference>
<dbReference type="AlphaFoldDB" id="A0A1H7QXH8"/>
<dbReference type="SUPFAM" id="SSF56529">
    <property type="entry name" value="FAH"/>
    <property type="match status" value="1"/>
</dbReference>
<dbReference type="EMBL" id="BJUX01000009">
    <property type="protein sequence ID" value="GEK88989.1"/>
    <property type="molecule type" value="Genomic_DNA"/>
</dbReference>
<evidence type="ECO:0000313" key="6">
    <source>
        <dbReference type="Proteomes" id="UP000198548"/>
    </source>
</evidence>
<organism evidence="5 6">
    <name type="scientific">Alkalibacterium putridalgicola</name>
    <dbReference type="NCBI Taxonomy" id="426703"/>
    <lineage>
        <taxon>Bacteria</taxon>
        <taxon>Bacillati</taxon>
        <taxon>Bacillota</taxon>
        <taxon>Bacilli</taxon>
        <taxon>Lactobacillales</taxon>
        <taxon>Carnobacteriaceae</taxon>
        <taxon>Alkalibacterium</taxon>
    </lineage>
</organism>
<keyword evidence="2" id="KW-0479">Metal-binding</keyword>
<dbReference type="OrthoDB" id="9805307at2"/>
<dbReference type="Proteomes" id="UP000321425">
    <property type="component" value="Unassembled WGS sequence"/>
</dbReference>
<gene>
    <name evidence="4" type="ORF">APU01nite_10280</name>
    <name evidence="5" type="ORF">SAMN04488100_10324</name>
</gene>
<evidence type="ECO:0000313" key="7">
    <source>
        <dbReference type="Proteomes" id="UP000321425"/>
    </source>
</evidence>
<comment type="similarity">
    <text evidence="1">Belongs to the FAH family.</text>
</comment>
<protein>
    <submittedName>
        <fullName evidence="5">2-keto-4-pentenoate hydratase/2-oxohepta-3-ene-1,7-dioic acid hydratase (Catechol pathway)</fullName>
    </submittedName>
</protein>
<dbReference type="GO" id="GO:0016853">
    <property type="term" value="F:isomerase activity"/>
    <property type="evidence" value="ECO:0007669"/>
    <property type="project" value="UniProtKB-ARBA"/>
</dbReference>
<dbReference type="Pfam" id="PF01557">
    <property type="entry name" value="FAA_hydrolase"/>
    <property type="match status" value="1"/>
</dbReference>
<dbReference type="PANTHER" id="PTHR42796:SF4">
    <property type="entry name" value="FUMARYLACETOACETATE HYDROLASE DOMAIN-CONTAINING PROTEIN 2A"/>
    <property type="match status" value="1"/>
</dbReference>
<feature type="domain" description="Fumarylacetoacetase-like C-terminal" evidence="3">
    <location>
        <begin position="91"/>
        <end position="297"/>
    </location>
</feature>
<dbReference type="Proteomes" id="UP000198548">
    <property type="component" value="Unassembled WGS sequence"/>
</dbReference>
<dbReference type="InterPro" id="IPR051121">
    <property type="entry name" value="FAH"/>
</dbReference>
<evidence type="ECO:0000256" key="1">
    <source>
        <dbReference type="ARBA" id="ARBA00010211"/>
    </source>
</evidence>
<evidence type="ECO:0000259" key="3">
    <source>
        <dbReference type="Pfam" id="PF01557"/>
    </source>
</evidence>
<name>A0A1H7QXH8_9LACT</name>
<dbReference type="GO" id="GO:0046872">
    <property type="term" value="F:metal ion binding"/>
    <property type="evidence" value="ECO:0007669"/>
    <property type="project" value="UniProtKB-KW"/>
</dbReference>
<dbReference type="PANTHER" id="PTHR42796">
    <property type="entry name" value="FUMARYLACETOACETATE HYDROLASE DOMAIN-CONTAINING PROTEIN 2A-RELATED"/>
    <property type="match status" value="1"/>
</dbReference>
<accession>A0A1H7QXH8</accession>
<dbReference type="InterPro" id="IPR036663">
    <property type="entry name" value="Fumarylacetoacetase_C_sf"/>
</dbReference>
<proteinExistence type="inferred from homology"/>
<evidence type="ECO:0000313" key="5">
    <source>
        <dbReference type="EMBL" id="SEL52632.1"/>
    </source>
</evidence>
<dbReference type="EMBL" id="FOBL01000003">
    <property type="protein sequence ID" value="SEL52632.1"/>
    <property type="molecule type" value="Genomic_DNA"/>
</dbReference>
<keyword evidence="7" id="KW-1185">Reference proteome</keyword>
<evidence type="ECO:0000256" key="2">
    <source>
        <dbReference type="ARBA" id="ARBA00022723"/>
    </source>
</evidence>
<dbReference type="FunFam" id="3.90.850.10:FF:000002">
    <property type="entry name" value="2-hydroxyhepta-2,4-diene-1,7-dioate isomerase"/>
    <property type="match status" value="1"/>
</dbReference>
<dbReference type="GO" id="GO:0019752">
    <property type="term" value="P:carboxylic acid metabolic process"/>
    <property type="evidence" value="ECO:0007669"/>
    <property type="project" value="UniProtKB-ARBA"/>
</dbReference>
<reference evidence="4 7" key="2">
    <citation type="submission" date="2019-07" db="EMBL/GenBank/DDBJ databases">
        <title>Whole genome shotgun sequence of Alkalibacterium putridalgicola NBRC 103243.</title>
        <authorList>
            <person name="Hosoyama A."/>
            <person name="Uohara A."/>
            <person name="Ohji S."/>
            <person name="Ichikawa N."/>
        </authorList>
    </citation>
    <scope>NUCLEOTIDE SEQUENCE [LARGE SCALE GENOMIC DNA]</scope>
    <source>
        <strain evidence="4 7">NBRC 103243</strain>
    </source>
</reference>
<dbReference type="STRING" id="426703.SAMN04488100_10324"/>
<dbReference type="InterPro" id="IPR011234">
    <property type="entry name" value="Fumarylacetoacetase-like_C"/>
</dbReference>
<dbReference type="RefSeq" id="WP_091486508.1">
    <property type="nucleotide sequence ID" value="NZ_BJUX01000009.1"/>
</dbReference>
<sequence>MRLVRYKIKAMAEEQLGIEMADDILDILRLSRHLSTSVPRTMEELLEDSAIGLNNLRETLVEAEKSGVKFDDYLIPASEVTYLPLIKNPEKILCVGMNYVEHIKATGGEVPTAPVFFNKFSNALAAHQQTIPLQANAQHVDYEAELVIVIGEQIDNVCEKHAEKAILGYTVGNDLSERAFQFQSSQWLIGKTMDHFAPVGPALVTKDEITAVQDLTIETRRNGDLVQDSSTSDMLFTVNKIVSEASQYMSLKPGDLIFTGTPRGVILEQTKDQQVWLKAGDQIDITIESLGTLSNTFI</sequence>
<reference evidence="5 6" key="1">
    <citation type="submission" date="2016-10" db="EMBL/GenBank/DDBJ databases">
        <authorList>
            <person name="de Groot N.N."/>
        </authorList>
    </citation>
    <scope>NUCLEOTIDE SEQUENCE [LARGE SCALE GENOMIC DNA]</scope>
    <source>
        <strain evidence="5 6">DSM 19182</strain>
    </source>
</reference>